<comment type="caution">
    <text evidence="1">The sequence shown here is derived from an EMBL/GenBank/DDBJ whole genome shotgun (WGS) entry which is preliminary data.</text>
</comment>
<reference evidence="1" key="1">
    <citation type="submission" date="2021-01" db="EMBL/GenBank/DDBJ databases">
        <title>Adiantum capillus-veneris genome.</title>
        <authorList>
            <person name="Fang Y."/>
            <person name="Liao Q."/>
        </authorList>
    </citation>
    <scope>NUCLEOTIDE SEQUENCE</scope>
    <source>
        <strain evidence="1">H3</strain>
        <tissue evidence="1">Leaf</tissue>
    </source>
</reference>
<evidence type="ECO:0000313" key="1">
    <source>
        <dbReference type="EMBL" id="KAI5081078.1"/>
    </source>
</evidence>
<accession>A0A9D4V8I7</accession>
<evidence type="ECO:0000313" key="2">
    <source>
        <dbReference type="Proteomes" id="UP000886520"/>
    </source>
</evidence>
<keyword evidence="2" id="KW-1185">Reference proteome</keyword>
<sequence>MPVLWSSHPIVFQRCQATKFSKKRRSSRTKGVSAKASSVVDSSGLFCGINCHASFVAQCEGMELLDYQLMEGPAKEQNEREPKSPLTFSSVPSYLPIFIRNCLTVSLQEGHHYSPVAFKMSIDTIVKRLDALEKSVEKLGQGIGDSIELHAKVFFEDLTATTKQVHKLCAFKSVFLVGSQEHYDLLVSDGRVN</sequence>
<dbReference type="Proteomes" id="UP000886520">
    <property type="component" value="Chromosome 4"/>
</dbReference>
<gene>
    <name evidence="1" type="ORF">GOP47_0004261</name>
</gene>
<proteinExistence type="predicted"/>
<protein>
    <submittedName>
        <fullName evidence="1">Uncharacterized protein</fullName>
    </submittedName>
</protein>
<dbReference type="AlphaFoldDB" id="A0A9D4V8I7"/>
<name>A0A9D4V8I7_ADICA</name>
<dbReference type="EMBL" id="JABFUD020000004">
    <property type="protein sequence ID" value="KAI5081078.1"/>
    <property type="molecule type" value="Genomic_DNA"/>
</dbReference>
<organism evidence="1 2">
    <name type="scientific">Adiantum capillus-veneris</name>
    <name type="common">Maidenhair fern</name>
    <dbReference type="NCBI Taxonomy" id="13818"/>
    <lineage>
        <taxon>Eukaryota</taxon>
        <taxon>Viridiplantae</taxon>
        <taxon>Streptophyta</taxon>
        <taxon>Embryophyta</taxon>
        <taxon>Tracheophyta</taxon>
        <taxon>Polypodiopsida</taxon>
        <taxon>Polypodiidae</taxon>
        <taxon>Polypodiales</taxon>
        <taxon>Pteridineae</taxon>
        <taxon>Pteridaceae</taxon>
        <taxon>Vittarioideae</taxon>
        <taxon>Adiantum</taxon>
    </lineage>
</organism>